<evidence type="ECO:0000313" key="2">
    <source>
        <dbReference type="Proteomes" id="UP000799437"/>
    </source>
</evidence>
<dbReference type="OrthoDB" id="4149149at2759"/>
<organism evidence="1 2">
    <name type="scientific">Pseudovirgaria hyperparasitica</name>
    <dbReference type="NCBI Taxonomy" id="470096"/>
    <lineage>
        <taxon>Eukaryota</taxon>
        <taxon>Fungi</taxon>
        <taxon>Dikarya</taxon>
        <taxon>Ascomycota</taxon>
        <taxon>Pezizomycotina</taxon>
        <taxon>Dothideomycetes</taxon>
        <taxon>Dothideomycetes incertae sedis</taxon>
        <taxon>Acrospermales</taxon>
        <taxon>Acrospermaceae</taxon>
        <taxon>Pseudovirgaria</taxon>
    </lineage>
</organism>
<dbReference type="RefSeq" id="XP_033603303.1">
    <property type="nucleotide sequence ID" value="XM_033746531.1"/>
</dbReference>
<evidence type="ECO:0000313" key="1">
    <source>
        <dbReference type="EMBL" id="KAF2760852.1"/>
    </source>
</evidence>
<keyword evidence="2" id="KW-1185">Reference proteome</keyword>
<name>A0A6A6WDE5_9PEZI</name>
<dbReference type="GeneID" id="54487585"/>
<gene>
    <name evidence="1" type="ORF">EJ05DRAFT_497423</name>
</gene>
<proteinExistence type="predicted"/>
<protein>
    <submittedName>
        <fullName evidence="1">Uncharacterized protein</fullName>
    </submittedName>
</protein>
<reference evidence="1" key="1">
    <citation type="journal article" date="2020" name="Stud. Mycol.">
        <title>101 Dothideomycetes genomes: a test case for predicting lifestyles and emergence of pathogens.</title>
        <authorList>
            <person name="Haridas S."/>
            <person name="Albert R."/>
            <person name="Binder M."/>
            <person name="Bloem J."/>
            <person name="Labutti K."/>
            <person name="Salamov A."/>
            <person name="Andreopoulos B."/>
            <person name="Baker S."/>
            <person name="Barry K."/>
            <person name="Bills G."/>
            <person name="Bluhm B."/>
            <person name="Cannon C."/>
            <person name="Castanera R."/>
            <person name="Culley D."/>
            <person name="Daum C."/>
            <person name="Ezra D."/>
            <person name="Gonzalez J."/>
            <person name="Henrissat B."/>
            <person name="Kuo A."/>
            <person name="Liang C."/>
            <person name="Lipzen A."/>
            <person name="Lutzoni F."/>
            <person name="Magnuson J."/>
            <person name="Mondo S."/>
            <person name="Nolan M."/>
            <person name="Ohm R."/>
            <person name="Pangilinan J."/>
            <person name="Park H.-J."/>
            <person name="Ramirez L."/>
            <person name="Alfaro M."/>
            <person name="Sun H."/>
            <person name="Tritt A."/>
            <person name="Yoshinaga Y."/>
            <person name="Zwiers L.-H."/>
            <person name="Turgeon B."/>
            <person name="Goodwin S."/>
            <person name="Spatafora J."/>
            <person name="Crous P."/>
            <person name="Grigoriev I."/>
        </authorList>
    </citation>
    <scope>NUCLEOTIDE SEQUENCE</scope>
    <source>
        <strain evidence="1">CBS 121739</strain>
    </source>
</reference>
<sequence length="380" mass="43926">MATGKRKRQDLTGTLSTLKQWSGTEEEEIKLFENHTCFRSVDSKTQFDVDVTILDYMVYKCIKSLIKARENELNGAKPHWNIASGELEAVHEWLGLLKPALENRKLPTDAEYRLRLLYTTSIFTCRYRANFISDSALQDIRRSNSNRLKEREDGYVHSHVLMSKYFPLEEQIRYQYVSFLVNDLQSNHRYDLRSDVEHVYASLRDILVIFLEQTLARTYRYAGEINERLLELFGEWMLQASVESYLHLGSHGSEPLNEIFAFGFGTCSLEERPSVQELFCDDEAALQESPMWTDIRQRYMNKAVLLLEAAVREGMHLPSESYPVRAFELKVLSYLKALSREIVLPDLQQVIAGKIDIEGISSSESKRVIDRIRPSCQAGS</sequence>
<dbReference type="EMBL" id="ML996567">
    <property type="protein sequence ID" value="KAF2760852.1"/>
    <property type="molecule type" value="Genomic_DNA"/>
</dbReference>
<dbReference type="AlphaFoldDB" id="A0A6A6WDE5"/>
<accession>A0A6A6WDE5</accession>
<dbReference type="Proteomes" id="UP000799437">
    <property type="component" value="Unassembled WGS sequence"/>
</dbReference>